<protein>
    <submittedName>
        <fullName evidence="1">Uncharacterized protein</fullName>
    </submittedName>
</protein>
<proteinExistence type="predicted"/>
<accession>W9GT51</accession>
<name>W9GT51_9PROT</name>
<dbReference type="EMBL" id="AVFL01000064">
    <property type="protein sequence ID" value="EWY35861.1"/>
    <property type="molecule type" value="Genomic_DNA"/>
</dbReference>
<dbReference type="Proteomes" id="UP000019486">
    <property type="component" value="Unassembled WGS sequence"/>
</dbReference>
<dbReference type="RefSeq" id="WP_281174404.1">
    <property type="nucleotide sequence ID" value="NZ_AVFL01000064.1"/>
</dbReference>
<reference evidence="1 2" key="1">
    <citation type="submission" date="2013-08" db="EMBL/GenBank/DDBJ databases">
        <title>The genome sequence of Skermanella stibiiresistens.</title>
        <authorList>
            <person name="Zhu W."/>
            <person name="Wang G."/>
        </authorList>
    </citation>
    <scope>NUCLEOTIDE SEQUENCE [LARGE SCALE GENOMIC DNA]</scope>
    <source>
        <strain evidence="1 2">SB22</strain>
    </source>
</reference>
<sequence>MLEAAWAWELAHDRRAQVKDEVAVRERRRAMDEATAAAKAE</sequence>
<keyword evidence="2" id="KW-1185">Reference proteome</keyword>
<comment type="caution">
    <text evidence="1">The sequence shown here is derived from an EMBL/GenBank/DDBJ whole genome shotgun (WGS) entry which is preliminary data.</text>
</comment>
<evidence type="ECO:0000313" key="2">
    <source>
        <dbReference type="Proteomes" id="UP000019486"/>
    </source>
</evidence>
<gene>
    <name evidence="1" type="ORF">N825_32670</name>
</gene>
<organism evidence="1 2">
    <name type="scientific">Skermanella stibiiresistens SB22</name>
    <dbReference type="NCBI Taxonomy" id="1385369"/>
    <lineage>
        <taxon>Bacteria</taxon>
        <taxon>Pseudomonadati</taxon>
        <taxon>Pseudomonadota</taxon>
        <taxon>Alphaproteobacteria</taxon>
        <taxon>Rhodospirillales</taxon>
        <taxon>Azospirillaceae</taxon>
        <taxon>Skermanella</taxon>
    </lineage>
</organism>
<dbReference type="AlphaFoldDB" id="W9GT51"/>
<evidence type="ECO:0000313" key="1">
    <source>
        <dbReference type="EMBL" id="EWY35861.1"/>
    </source>
</evidence>